<dbReference type="EMBL" id="UINC01047448">
    <property type="protein sequence ID" value="SVB56738.1"/>
    <property type="molecule type" value="Genomic_DNA"/>
</dbReference>
<dbReference type="Pfam" id="PF13438">
    <property type="entry name" value="DUF4113"/>
    <property type="match status" value="1"/>
</dbReference>
<protein>
    <recommendedName>
        <fullName evidence="1">DUF4113 domain-containing protein</fullName>
    </recommendedName>
</protein>
<gene>
    <name evidence="2" type="ORF">METZ01_LOCUS209592</name>
</gene>
<proteinExistence type="predicted"/>
<dbReference type="AlphaFoldDB" id="A0A382F152"/>
<sequence>PHFREGMRYQKAGVLLLELIPRSQRVGHLWDDPEQLEKQDAVMSVMERVNRRWGRRTLNLASAQDTQQWCMRQNRRSPGYTTCWSEIPVAHAG</sequence>
<feature type="non-terminal residue" evidence="2">
    <location>
        <position position="1"/>
    </location>
</feature>
<accession>A0A382F152</accession>
<name>A0A382F152_9ZZZZ</name>
<feature type="domain" description="DUF4113" evidence="1">
    <location>
        <begin position="41"/>
        <end position="90"/>
    </location>
</feature>
<dbReference type="InterPro" id="IPR025188">
    <property type="entry name" value="DUF4113"/>
</dbReference>
<evidence type="ECO:0000313" key="2">
    <source>
        <dbReference type="EMBL" id="SVB56738.1"/>
    </source>
</evidence>
<evidence type="ECO:0000259" key="1">
    <source>
        <dbReference type="Pfam" id="PF13438"/>
    </source>
</evidence>
<organism evidence="2">
    <name type="scientific">marine metagenome</name>
    <dbReference type="NCBI Taxonomy" id="408172"/>
    <lineage>
        <taxon>unclassified sequences</taxon>
        <taxon>metagenomes</taxon>
        <taxon>ecological metagenomes</taxon>
    </lineage>
</organism>
<reference evidence="2" key="1">
    <citation type="submission" date="2018-05" db="EMBL/GenBank/DDBJ databases">
        <authorList>
            <person name="Lanie J.A."/>
            <person name="Ng W.-L."/>
            <person name="Kazmierczak K.M."/>
            <person name="Andrzejewski T.M."/>
            <person name="Davidsen T.M."/>
            <person name="Wayne K.J."/>
            <person name="Tettelin H."/>
            <person name="Glass J.I."/>
            <person name="Rusch D."/>
            <person name="Podicherti R."/>
            <person name="Tsui H.-C.T."/>
            <person name="Winkler M.E."/>
        </authorList>
    </citation>
    <scope>NUCLEOTIDE SEQUENCE</scope>
</reference>